<evidence type="ECO:0000313" key="2">
    <source>
        <dbReference type="Proteomes" id="UP001163603"/>
    </source>
</evidence>
<comment type="caution">
    <text evidence="1">The sequence shown here is derived from an EMBL/GenBank/DDBJ whole genome shotgun (WGS) entry which is preliminary data.</text>
</comment>
<protein>
    <submittedName>
        <fullName evidence="1">Uncharacterized protein</fullName>
    </submittedName>
</protein>
<reference evidence="2" key="1">
    <citation type="journal article" date="2023" name="G3 (Bethesda)">
        <title>Genome assembly and association tests identify interacting loci associated with vigor, precocity, and sex in interspecific pistachio rootstocks.</title>
        <authorList>
            <person name="Palmer W."/>
            <person name="Jacygrad E."/>
            <person name="Sagayaradj S."/>
            <person name="Cavanaugh K."/>
            <person name="Han R."/>
            <person name="Bertier L."/>
            <person name="Beede B."/>
            <person name="Kafkas S."/>
            <person name="Golino D."/>
            <person name="Preece J."/>
            <person name="Michelmore R."/>
        </authorList>
    </citation>
    <scope>NUCLEOTIDE SEQUENCE [LARGE SCALE GENOMIC DNA]</scope>
</reference>
<evidence type="ECO:0000313" key="1">
    <source>
        <dbReference type="EMBL" id="KAJ0038433.1"/>
    </source>
</evidence>
<accession>A0ACC0YLV4</accession>
<keyword evidence="2" id="KW-1185">Reference proteome</keyword>
<dbReference type="Proteomes" id="UP001163603">
    <property type="component" value="Chromosome 6"/>
</dbReference>
<sequence>MDLHYEIFSEIFMPFEMIKGGRGGGYKELDEEELEETKRRRREAEDDGELYDEFGNLKKKFRAKTQQAEAGRVLPGAGRAGWDVEELGISCVVLLNFSHAWLIEMGEREAEIGEGKGKGMIGKAARVGIVMIGRGVEAERGIEVEIKSGIMIMIETENMDETGTESGIVIEVGRNTWGFCSVVLLDRSGKISYVGKIA</sequence>
<gene>
    <name evidence="1" type="ORF">Pint_22617</name>
</gene>
<name>A0ACC0YLV4_9ROSI</name>
<dbReference type="EMBL" id="CM047741">
    <property type="protein sequence ID" value="KAJ0038433.1"/>
    <property type="molecule type" value="Genomic_DNA"/>
</dbReference>
<organism evidence="1 2">
    <name type="scientific">Pistacia integerrima</name>
    <dbReference type="NCBI Taxonomy" id="434235"/>
    <lineage>
        <taxon>Eukaryota</taxon>
        <taxon>Viridiplantae</taxon>
        <taxon>Streptophyta</taxon>
        <taxon>Embryophyta</taxon>
        <taxon>Tracheophyta</taxon>
        <taxon>Spermatophyta</taxon>
        <taxon>Magnoliopsida</taxon>
        <taxon>eudicotyledons</taxon>
        <taxon>Gunneridae</taxon>
        <taxon>Pentapetalae</taxon>
        <taxon>rosids</taxon>
        <taxon>malvids</taxon>
        <taxon>Sapindales</taxon>
        <taxon>Anacardiaceae</taxon>
        <taxon>Pistacia</taxon>
    </lineage>
</organism>
<proteinExistence type="predicted"/>